<organism evidence="2 3">
    <name type="scientific">Haemonchus contortus</name>
    <name type="common">Barber pole worm</name>
    <dbReference type="NCBI Taxonomy" id="6289"/>
    <lineage>
        <taxon>Eukaryota</taxon>
        <taxon>Metazoa</taxon>
        <taxon>Ecdysozoa</taxon>
        <taxon>Nematoda</taxon>
        <taxon>Chromadorea</taxon>
        <taxon>Rhabditida</taxon>
        <taxon>Rhabditina</taxon>
        <taxon>Rhabditomorpha</taxon>
        <taxon>Strongyloidea</taxon>
        <taxon>Trichostrongylidae</taxon>
        <taxon>Haemonchus</taxon>
    </lineage>
</organism>
<keyword evidence="2" id="KW-1185">Reference proteome</keyword>
<dbReference type="SMART" id="SM00028">
    <property type="entry name" value="TPR"/>
    <property type="match status" value="5"/>
</dbReference>
<dbReference type="GO" id="GO:0030041">
    <property type="term" value="P:actin filament polymerization"/>
    <property type="evidence" value="ECO:0007669"/>
    <property type="project" value="TreeGrafter"/>
</dbReference>
<reference evidence="3" key="1">
    <citation type="submission" date="2020-12" db="UniProtKB">
        <authorList>
            <consortium name="WormBaseParasite"/>
        </authorList>
    </citation>
    <scope>IDENTIFICATION</scope>
    <source>
        <strain evidence="3">MHco3</strain>
    </source>
</reference>
<dbReference type="OMA" id="PFRINTF"/>
<dbReference type="SUPFAM" id="SSF48452">
    <property type="entry name" value="TPR-like"/>
    <property type="match status" value="1"/>
</dbReference>
<protein>
    <submittedName>
        <fullName evidence="3">TPR_REGION domain-containing protein</fullName>
    </submittedName>
</protein>
<evidence type="ECO:0000256" key="1">
    <source>
        <dbReference type="PROSITE-ProRule" id="PRU00339"/>
    </source>
</evidence>
<name>A0A7I4YWH1_HAECO</name>
<dbReference type="OrthoDB" id="2115703at2759"/>
<dbReference type="Gene3D" id="1.25.40.10">
    <property type="entry name" value="Tetratricopeptide repeat domain"/>
    <property type="match status" value="2"/>
</dbReference>
<feature type="repeat" description="TPR" evidence="1">
    <location>
        <begin position="1213"/>
        <end position="1246"/>
    </location>
</feature>
<dbReference type="InterPro" id="IPR052630">
    <property type="entry name" value="TTC17"/>
</dbReference>
<dbReference type="PANTHER" id="PTHR16091">
    <property type="entry name" value="TTC17 PROTEIN"/>
    <property type="match status" value="1"/>
</dbReference>
<dbReference type="PANTHER" id="PTHR16091:SF1">
    <property type="entry name" value="TETRATRICOPEPTIDE REPEAT PROTEIN 17"/>
    <property type="match status" value="1"/>
</dbReference>
<dbReference type="Pfam" id="PF13181">
    <property type="entry name" value="TPR_8"/>
    <property type="match status" value="1"/>
</dbReference>
<evidence type="ECO:0000313" key="3">
    <source>
        <dbReference type="WBParaSite" id="HCON_00153890-00001"/>
    </source>
</evidence>
<dbReference type="Proteomes" id="UP000025227">
    <property type="component" value="Unplaced"/>
</dbReference>
<accession>A0A7I4YWH1</accession>
<sequence>MELNIHYLGNIFMAKIEEEEKSKLEIIFQEIFCVHYWKLSDDKKKIEAVPDSPYTLSYPGSLVDFLRQVDSVKKFGKTYVELSNVLKSINAREARDDPEIEKRLQAESEHCKLVGSVGLDRSNFKTSYSAELCPDFHKYYERYTAFVKEYFDMAPDDEKLIPRCRQWHKEGQLRGLPKEANDQHLKTRIPDSDYAEILKGYFPRVKKLVSTASPKYGAIIAKLLSHQFETISSHPYLHMAAAAYWRQNGDLHEAFSCYKTAVAYAEQLVAKGEEGGQLSLDAIHVAAATLFNKIDQPESAMAILEYSFTKDDPNSYNPCVFLKAQAAMADAAYLKLDASRIEGIQVEQVADFARIVAYFSDPFIKQLLVPPTDSNYVAELLKFHEVLLKKLGAMSCQIDLFVELAKQKENLDHLVSEKLRFNDMYGDQMKIADQIRERMVNERTRRSLTLGYEEVKYGYNPYRICRVINAKRFPRSNHPNNLVPTYHCEVTDPVAYEESMMPLRKATTKNRPPLNDTAWRVAEVFATDKAFEKKLESLRGKMPLNPQMPKKYPLDSATWATVRDRFWRRADWPSSVDCQMIISRTDIFNEKWFPQVFISPENKGFMIAEYLTKGIGLESHEDHPLPWREPYCKEVNMVGHELSFLTGLVTAVNTRPSKEYAETRLKSVLVRLADRIMEDIEIAQRIRSMLENDIGPRWLAANLAALYWRVKGNPKQAAFCLIEAILLQPNYADIAFTQLAQLILKVTKQKAEPAKLLLMASSVDHDEPIVHWLRARLALLSNDVDGALKFLKLSLDKDPFNTVVSEDLLKVACSGKSSKLAISSRFPTVCCSSVVQNAVCFKVGHKTGEQCYVVDPESNSGRLIYNRCNGVYTGASYPTAPYVNIVSPFLPIYNTVSKRENPPFIEDESSVQTIDTEELPLDYGGSAAFFAPRPVEWWTRAKNEMRYVVSSEEGDIDWWEEDSESELAEVPPKPLSFLWIKERREMLRFDAKLPSLLPSPSMHQIRKGLSRFPPPRQSHNVCSGVKKLSVLLENQVSTWVSVTAKGEDIAKYVDLRGPVPGIAGLQPICPTIDLREVSPILGMHHLPAFALSDQFLFYKPEKALTDALKSLGNERDSIEHVAARLHTALLANGMGKNGEPVNWLLCVLSSLYWRVVGDAHRAVGCLQCALQTAPPHTRDVALVSLANICHQAGLLHSALIAAGTALSASPNLVAIHFTIANIYASMGDYQRALEFYYSTLSLQMNFEPAKERIRAIYCHSGKTFDFQAV</sequence>
<dbReference type="GO" id="GO:0015629">
    <property type="term" value="C:actin cytoskeleton"/>
    <property type="evidence" value="ECO:0007669"/>
    <property type="project" value="TreeGrafter"/>
</dbReference>
<dbReference type="AlphaFoldDB" id="A0A7I4YWH1"/>
<dbReference type="WBParaSite" id="HCON_00153890-00001">
    <property type="protein sequence ID" value="HCON_00153890-00001"/>
    <property type="gene ID" value="HCON_00153890"/>
</dbReference>
<dbReference type="FunFam" id="1.25.40.10:FF:000973">
    <property type="entry name" value="Anaphase-promoting complex subunit 3 protein"/>
    <property type="match status" value="1"/>
</dbReference>
<proteinExistence type="predicted"/>
<dbReference type="InterPro" id="IPR019734">
    <property type="entry name" value="TPR_rpt"/>
</dbReference>
<dbReference type="InterPro" id="IPR011990">
    <property type="entry name" value="TPR-like_helical_dom_sf"/>
</dbReference>
<dbReference type="GO" id="GO:0005737">
    <property type="term" value="C:cytoplasm"/>
    <property type="evidence" value="ECO:0007669"/>
    <property type="project" value="TreeGrafter"/>
</dbReference>
<keyword evidence="1" id="KW-0802">TPR repeat</keyword>
<evidence type="ECO:0000313" key="2">
    <source>
        <dbReference type="Proteomes" id="UP000025227"/>
    </source>
</evidence>
<dbReference type="PROSITE" id="PS50005">
    <property type="entry name" value="TPR"/>
    <property type="match status" value="1"/>
</dbReference>